<dbReference type="EMBL" id="AEAH01000541">
    <property type="protein sequence ID" value="EGH29581.1"/>
    <property type="molecule type" value="Genomic_DNA"/>
</dbReference>
<sequence>MERPYDDFQFIKSLVTKFVGRKSFESALCVIGANQITGWEVWFQVEFARFLAEHEDQPEWKREVRFEFDYRREKHGWYLKPDFLIRKKGAAVDRFIALEIKQHTQLGNCLSNMISDLAKVRRIRRSAVDLRSYWALGVFQAADDDDIDGAIEAKLAEHDLPAHWGLMTHDKIGKTGFSFALLSGVAF</sequence>
<proteinExistence type="predicted"/>
<evidence type="ECO:0000313" key="2">
    <source>
        <dbReference type="Proteomes" id="UP000004471"/>
    </source>
</evidence>
<dbReference type="Proteomes" id="UP000004471">
    <property type="component" value="Unassembled WGS sequence"/>
</dbReference>
<protein>
    <submittedName>
        <fullName evidence="1">Uncharacterized protein</fullName>
    </submittedName>
</protein>
<dbReference type="PATRIC" id="fig|629262.5.peg.1912"/>
<dbReference type="AlphaFoldDB" id="F3FH95"/>
<dbReference type="HOGENOM" id="CLU_129680_0_0_6"/>
<gene>
    <name evidence="1" type="ORF">PSYJA_11605</name>
</gene>
<name>F3FH95_PSESX</name>
<reference evidence="1 2" key="1">
    <citation type="journal article" date="2011" name="PLoS Pathog.">
        <title>Dynamic evolution of pathogenicity revealed by sequencing and comparative genomics of 19 Pseudomonas syringae isolates.</title>
        <authorList>
            <person name="Baltrus D.A."/>
            <person name="Nishimura M.T."/>
            <person name="Romanchuk A."/>
            <person name="Chang J.H."/>
            <person name="Mukhtar M.S."/>
            <person name="Cherkis K."/>
            <person name="Roach J."/>
            <person name="Grant S.R."/>
            <person name="Jones C.D."/>
            <person name="Dangl J.L."/>
        </authorList>
    </citation>
    <scope>NUCLEOTIDE SEQUENCE [LARGE SCALE GENOMIC DNA]</scope>
    <source>
        <strain evidence="2">M301072PT</strain>
    </source>
</reference>
<accession>F3FH95</accession>
<comment type="caution">
    <text evidence="1">The sequence shown here is derived from an EMBL/GenBank/DDBJ whole genome shotgun (WGS) entry which is preliminary data.</text>
</comment>
<organism evidence="1 2">
    <name type="scientific">Pseudomonas syringae pv. japonica str. M301072</name>
    <dbReference type="NCBI Taxonomy" id="629262"/>
    <lineage>
        <taxon>Bacteria</taxon>
        <taxon>Pseudomonadati</taxon>
        <taxon>Pseudomonadota</taxon>
        <taxon>Gammaproteobacteria</taxon>
        <taxon>Pseudomonadales</taxon>
        <taxon>Pseudomonadaceae</taxon>
        <taxon>Pseudomonas</taxon>
        <taxon>Pseudomonas syringae</taxon>
    </lineage>
</organism>
<evidence type="ECO:0000313" key="1">
    <source>
        <dbReference type="EMBL" id="EGH29581.1"/>
    </source>
</evidence>